<reference evidence="1 2" key="1">
    <citation type="submission" date="2014-03" db="EMBL/GenBank/DDBJ databases">
        <title>Genome sequence of Bordetella hinzii.</title>
        <authorList>
            <person name="Register K."/>
            <person name="Harvill E."/>
            <person name="Goodfield L.L."/>
            <person name="Ivanov Y.V."/>
            <person name="Meyer J.A."/>
            <person name="Muse S.J."/>
            <person name="Jacobs N."/>
            <person name="Bendor L."/>
            <person name="Smallridge W.E."/>
            <person name="Brinkac L.M."/>
            <person name="Sanka R."/>
            <person name="Kim M."/>
            <person name="Losada L."/>
        </authorList>
    </citation>
    <scope>NUCLEOTIDE SEQUENCE [LARGE SCALE GENOMIC DNA]</scope>
    <source>
        <strain evidence="1 2">OH87 BAL007II</strain>
    </source>
</reference>
<sequence>MLCIAAQQNGRSESKPVDGNYGNTRLMAVVEAETSMAVIEPGARERAALYGGFNQRRGNIPTELYRSALQFKSFPIAMMMRHGARALGQPTGWGKAGYVAGLVGLTTVLGGLALQLNEVASGRDPLDMTDPRFMGHAFMKGGALGIYGDFLFSDYTQFGSTLAGILGGPILGDVETLMKATMGNVQRTAEGRDSDSGAAAIRLLKGKIPFANLWYTKAATDRLIFNQLQELASPGYLRRMERRARKEFGQEYFWRPDSAVPDRAPDLSRAAGQ</sequence>
<accession>A0ABR4R6Y9</accession>
<dbReference type="EMBL" id="JHEM01000001">
    <property type="protein sequence ID" value="KCB26526.1"/>
    <property type="molecule type" value="Genomic_DNA"/>
</dbReference>
<gene>
    <name evidence="1" type="ORF">L544_2938</name>
</gene>
<keyword evidence="2" id="KW-1185">Reference proteome</keyword>
<evidence type="ECO:0000313" key="2">
    <source>
        <dbReference type="Proteomes" id="UP000025748"/>
    </source>
</evidence>
<comment type="caution">
    <text evidence="1">The sequence shown here is derived from an EMBL/GenBank/DDBJ whole genome shotgun (WGS) entry which is preliminary data.</text>
</comment>
<protein>
    <submittedName>
        <fullName evidence="1">N-acetyltransferase YedL</fullName>
    </submittedName>
</protein>
<organism evidence="1 2">
    <name type="scientific">Bordetella hinzii OH87 BAL007II</name>
    <dbReference type="NCBI Taxonomy" id="1331262"/>
    <lineage>
        <taxon>Bacteria</taxon>
        <taxon>Pseudomonadati</taxon>
        <taxon>Pseudomonadota</taxon>
        <taxon>Betaproteobacteria</taxon>
        <taxon>Burkholderiales</taxon>
        <taxon>Alcaligenaceae</taxon>
        <taxon>Bordetella</taxon>
    </lineage>
</organism>
<name>A0ABR4R6Y9_9BORD</name>
<proteinExistence type="predicted"/>
<dbReference type="Proteomes" id="UP000025748">
    <property type="component" value="Unassembled WGS sequence"/>
</dbReference>
<evidence type="ECO:0000313" key="1">
    <source>
        <dbReference type="EMBL" id="KCB26526.1"/>
    </source>
</evidence>